<evidence type="ECO:0000313" key="6">
    <source>
        <dbReference type="Proteomes" id="UP000028924"/>
    </source>
</evidence>
<dbReference type="RefSeq" id="XP_011397750.1">
    <property type="nucleotide sequence ID" value="XM_011399448.1"/>
</dbReference>
<reference evidence="4 6" key="1">
    <citation type="journal article" date="2014" name="BMC Genomics">
        <title>Oil accumulation mechanisms of the oleaginous microalga Chlorella protothecoides revealed through its genome, transcriptomes, and proteomes.</title>
        <authorList>
            <person name="Gao C."/>
            <person name="Wang Y."/>
            <person name="Shen Y."/>
            <person name="Yan D."/>
            <person name="He X."/>
            <person name="Dai J."/>
            <person name="Wu Q."/>
        </authorList>
    </citation>
    <scope>NUCLEOTIDE SEQUENCE [LARGE SCALE GENOMIC DNA]</scope>
    <source>
        <strain evidence="4 6">0710</strain>
    </source>
</reference>
<accession>A0A087SGK8</accession>
<dbReference type="GO" id="GO:0000731">
    <property type="term" value="P:DNA synthesis involved in DNA repair"/>
    <property type="evidence" value="ECO:0007669"/>
    <property type="project" value="InterPro"/>
</dbReference>
<dbReference type="KEGG" id="apro:F751_1741"/>
<dbReference type="AlphaFoldDB" id="A0A087SGK8"/>
<reference evidence="7" key="3">
    <citation type="journal article" date="2018" name="Algal Res.">
        <title>Characterization of plant carbon substrate utilization by Auxenochlorella protothecoides.</title>
        <authorList>
            <person name="Vogler B.W."/>
            <person name="Starkenburg S.R."/>
            <person name="Sudasinghe N."/>
            <person name="Schambach J.Y."/>
            <person name="Rollin J.A."/>
            <person name="Pattathil S."/>
            <person name="Barry A.N."/>
        </authorList>
    </citation>
    <scope>NUCLEOTIDE SEQUENCE [LARGE SCALE GENOMIC DNA]</scope>
    <source>
        <strain evidence="7">UTEX 25</strain>
    </source>
</reference>
<dbReference type="GO" id="GO:0043625">
    <property type="term" value="C:delta DNA polymerase complex"/>
    <property type="evidence" value="ECO:0007669"/>
    <property type="project" value="TreeGrafter"/>
</dbReference>
<reference evidence="5" key="5">
    <citation type="submission" date="2018-11" db="EMBL/GenBank/DDBJ databases">
        <title>Characterization of plant carbon substrate utilization by Auxenochlorella protothecoides.</title>
        <authorList>
            <person name="Vogler B.W."/>
            <person name="Starkenburg S.R."/>
            <person name="Sudasinghe N."/>
            <person name="Schambach J.Y."/>
            <person name="Rollin J.A."/>
            <person name="Pattathil S."/>
            <person name="Barry A.N."/>
        </authorList>
    </citation>
    <scope>NUCLEOTIDE SEQUENCE [LARGE SCALE GENOMIC DNA]</scope>
    <source>
        <strain evidence="5">UTEX 25</strain>
    </source>
</reference>
<reference evidence="5" key="4">
    <citation type="submission" date="2018-10" db="EMBL/GenBank/DDBJ databases">
        <authorList>
            <person name="Hovde B."/>
            <person name="Zhang X."/>
        </authorList>
    </citation>
    <scope>NUCLEOTIDE SEQUENCE [LARGE SCALE GENOMIC DNA]</scope>
    <source>
        <strain evidence="5">UTEX 25</strain>
    </source>
</reference>
<dbReference type="EMBL" id="QOKY01000202">
    <property type="protein sequence ID" value="RMZ53000.1"/>
    <property type="molecule type" value="Genomic_DNA"/>
</dbReference>
<dbReference type="GO" id="GO:0006261">
    <property type="term" value="P:DNA-templated DNA replication"/>
    <property type="evidence" value="ECO:0007669"/>
    <property type="project" value="TreeGrafter"/>
</dbReference>
<evidence type="ECO:0000313" key="5">
    <source>
        <dbReference type="EMBL" id="RMZ53000.1"/>
    </source>
</evidence>
<dbReference type="GeneID" id="23613131"/>
<dbReference type="OrthoDB" id="337486at2759"/>
<evidence type="ECO:0000313" key="3">
    <source>
        <dbReference type="EMBL" id="KFM24861.1"/>
    </source>
</evidence>
<dbReference type="EMBL" id="KL662111">
    <property type="protein sequence ID" value="KFM24861.1"/>
    <property type="molecule type" value="Genomic_DNA"/>
</dbReference>
<dbReference type="Proteomes" id="UP000028924">
    <property type="component" value="Unassembled WGS sequence"/>
</dbReference>
<feature type="region of interest" description="Disordered" evidence="1">
    <location>
        <begin position="1"/>
        <end position="39"/>
    </location>
</feature>
<dbReference type="GO" id="GO:0003887">
    <property type="term" value="F:DNA-directed DNA polymerase activity"/>
    <property type="evidence" value="ECO:0007669"/>
    <property type="project" value="TreeGrafter"/>
</dbReference>
<dbReference type="PANTHER" id="PTHR14303">
    <property type="entry name" value="DNA POLYMERASE DELTA SUBUNIT 4"/>
    <property type="match status" value="1"/>
</dbReference>
<dbReference type="STRING" id="3075.A0A087SGK8"/>
<dbReference type="InterPro" id="IPR007218">
    <property type="entry name" value="DNA_pol_delta_4"/>
</dbReference>
<dbReference type="PANTHER" id="PTHR14303:SF0">
    <property type="entry name" value="DNA POLYMERASE DELTA SUBUNIT 4"/>
    <property type="match status" value="1"/>
</dbReference>
<dbReference type="KEGG" id="apro:F751_1740"/>
<protein>
    <submittedName>
        <fullName evidence="4">DNA polymerase delta subunit 4</fullName>
    </submittedName>
</protein>
<organism evidence="4 6">
    <name type="scientific">Auxenochlorella protothecoides</name>
    <name type="common">Green microalga</name>
    <name type="synonym">Chlorella protothecoides</name>
    <dbReference type="NCBI Taxonomy" id="3075"/>
    <lineage>
        <taxon>Eukaryota</taxon>
        <taxon>Viridiplantae</taxon>
        <taxon>Chlorophyta</taxon>
        <taxon>core chlorophytes</taxon>
        <taxon>Trebouxiophyceae</taxon>
        <taxon>Chlorellales</taxon>
        <taxon>Chlorellaceae</taxon>
        <taxon>Auxenochlorella</taxon>
    </lineage>
</organism>
<name>A0A087SGK8_AUXPR</name>
<dbReference type="Proteomes" id="UP000279271">
    <property type="component" value="Unassembled WGS sequence"/>
</dbReference>
<dbReference type="EMBL" id="KL662111">
    <property type="protein sequence ID" value="KFM24862.1"/>
    <property type="molecule type" value="Genomic_DNA"/>
</dbReference>
<proteinExistence type="predicted"/>
<evidence type="ECO:0000313" key="7">
    <source>
        <dbReference type="Proteomes" id="UP000279271"/>
    </source>
</evidence>
<gene>
    <name evidence="5" type="ORF">APUTEX25_001119</name>
    <name evidence="3" type="ORF">F751_1740</name>
    <name evidence="4" type="ORF">F751_1741</name>
    <name evidence="2" type="ORF">g.1574</name>
</gene>
<keyword evidence="6" id="KW-1185">Reference proteome</keyword>
<evidence type="ECO:0000313" key="2">
    <source>
        <dbReference type="EMBL" id="JAT69564.1"/>
    </source>
</evidence>
<dbReference type="GeneID" id="23613132"/>
<sequence>MSSAVWSSFRQKRPGSETARPESKAGSGTKPAAAPSIESLDAEEVEALLRQFDMTSKYGPSMGVTRLERWERAVDLKLNPPKEVKELLDLPTSNPKSCFDW</sequence>
<dbReference type="EMBL" id="GDKF01009058">
    <property type="protein sequence ID" value="JAT69564.1"/>
    <property type="molecule type" value="Transcribed_RNA"/>
</dbReference>
<evidence type="ECO:0000256" key="1">
    <source>
        <dbReference type="SAM" id="MobiDB-lite"/>
    </source>
</evidence>
<reference evidence="2" key="2">
    <citation type="submission" date="2015-08" db="EMBL/GenBank/DDBJ databases">
        <authorList>
            <person name="Babu N.S."/>
            <person name="Beckwith C.J."/>
            <person name="Beseler K.G."/>
            <person name="Brison A."/>
            <person name="Carone J.V."/>
            <person name="Caskin T.P."/>
            <person name="Diamond M."/>
            <person name="Durham M.E."/>
            <person name="Foxe J.M."/>
            <person name="Go M."/>
            <person name="Henderson B.A."/>
            <person name="Jones I.B."/>
            <person name="McGettigan J.A."/>
            <person name="Micheletti S.J."/>
            <person name="Nasrallah M.E."/>
            <person name="Ortiz D."/>
            <person name="Piller C.R."/>
            <person name="Privatt S.R."/>
            <person name="Schneider S.L."/>
            <person name="Sharp S."/>
            <person name="Smith T.C."/>
            <person name="Stanton J.D."/>
            <person name="Ullery H.E."/>
            <person name="Wilson R.J."/>
            <person name="Serrano M.G."/>
            <person name="Buck G."/>
            <person name="Lee V."/>
            <person name="Wang Y."/>
            <person name="Carvalho R."/>
            <person name="Voegtly L."/>
            <person name="Shi R."/>
            <person name="Duckworth R."/>
            <person name="Johnson A."/>
            <person name="Loviza R."/>
            <person name="Walstead R."/>
            <person name="Shah Z."/>
            <person name="Kiflezghi M."/>
            <person name="Wade K."/>
            <person name="Ball S.L."/>
            <person name="Bradley K.W."/>
            <person name="Asai D.J."/>
            <person name="Bowman C.A."/>
            <person name="Russell D.A."/>
            <person name="Pope W.H."/>
            <person name="Jacobs-Sera D."/>
            <person name="Hendrix R.W."/>
            <person name="Hatfull G.F."/>
        </authorList>
    </citation>
    <scope>NUCLEOTIDE SEQUENCE</scope>
</reference>
<dbReference type="eggNOG" id="ENOG502SC9I">
    <property type="taxonomic scope" value="Eukaryota"/>
</dbReference>
<dbReference type="RefSeq" id="XP_011397749.1">
    <property type="nucleotide sequence ID" value="XM_011399447.1"/>
</dbReference>
<evidence type="ECO:0000313" key="4">
    <source>
        <dbReference type="EMBL" id="KFM24862.1"/>
    </source>
</evidence>
<dbReference type="Pfam" id="PF04081">
    <property type="entry name" value="DNA_pol_delta_4"/>
    <property type="match status" value="1"/>
</dbReference>